<feature type="region of interest" description="Disordered" evidence="1">
    <location>
        <begin position="394"/>
        <end position="417"/>
    </location>
</feature>
<dbReference type="AlphaFoldDB" id="A0A060S406"/>
<dbReference type="OrthoDB" id="1046782at2759"/>
<dbReference type="PROSITE" id="PS51257">
    <property type="entry name" value="PROKAR_LIPOPROTEIN"/>
    <property type="match status" value="1"/>
</dbReference>
<dbReference type="PANTHER" id="PTHR13593:SF113">
    <property type="entry name" value="SI:DKEY-266F7.9"/>
    <property type="match status" value="1"/>
</dbReference>
<dbReference type="GO" id="GO:0008081">
    <property type="term" value="F:phosphoric diester hydrolase activity"/>
    <property type="evidence" value="ECO:0007669"/>
    <property type="project" value="InterPro"/>
</dbReference>
<dbReference type="EMBL" id="CCBP010000028">
    <property type="protein sequence ID" value="CDO68891.1"/>
    <property type="molecule type" value="Genomic_DNA"/>
</dbReference>
<keyword evidence="4" id="KW-1185">Reference proteome</keyword>
<gene>
    <name evidence="3" type="ORF">BN946_scf185000.g34</name>
</gene>
<dbReference type="PROSITE" id="PS50007">
    <property type="entry name" value="PIPLC_X_DOMAIN"/>
    <property type="match status" value="1"/>
</dbReference>
<comment type="caution">
    <text evidence="3">The sequence shown here is derived from an EMBL/GenBank/DDBJ whole genome shotgun (WGS) entry which is preliminary data.</text>
</comment>
<evidence type="ECO:0000313" key="4">
    <source>
        <dbReference type="Proteomes" id="UP000029665"/>
    </source>
</evidence>
<dbReference type="OMA" id="IAYHGIY"/>
<evidence type="ECO:0000313" key="3">
    <source>
        <dbReference type="EMBL" id="CDO68891.1"/>
    </source>
</evidence>
<dbReference type="InterPro" id="IPR017946">
    <property type="entry name" value="PLC-like_Pdiesterase_TIM-brl"/>
</dbReference>
<sequence>MRLTVVNQTADTLAIFPAPHNDTGTGYCLSSSSCLAILLPPTCNTLHLEAACVPADSESKFEPVVGLDNEPSAVIPLTFGAKWKTIRLREDCPWRIYRGRITRRHHKLTILPRRNLASFLSEMPDSLPLSALVLPGTHDTMAFYGWPISQCQSPETPLEVQLHSGIRVLDVRLAVVDGRLIAYHGIFPQRTSFQTILGIIHAFLTAPPTSRETLVLSIKQEDFTKTPLPLFSRLVHDEIMRGPGGRDMWFLENRIPKLGEVRGRVVMLSRFGGDGSEWEGGLEGLGIHPTAWPDSEKEGFTWTLKGTLVRTHDWYNIPSFLHIPEKVELATQILLPPPNNPPFPVLNITFFSAASFPLAFPPLVAKGFGWPRWGMGIEGVNGRVGSWLLDKLSGGGKSGADAGKKGSRRSWESNKQQEQRMVEDVRIRGWALMDYYAEPDYGAVVPLLVECNYRGRKKGEEGWE</sequence>
<reference evidence="3" key="1">
    <citation type="submission" date="2014-01" db="EMBL/GenBank/DDBJ databases">
        <title>The genome of the white-rot fungus Pycnoporus cinnabarinus: a basidiomycete model with a versatile arsenal for lignocellulosic biomass breakdown.</title>
        <authorList>
            <person name="Levasseur A."/>
            <person name="Lomascolo A."/>
            <person name="Ruiz-Duenas F.J."/>
            <person name="Uzan E."/>
            <person name="Piumi F."/>
            <person name="Kues U."/>
            <person name="Ram A.F.J."/>
            <person name="Murat C."/>
            <person name="Haon M."/>
            <person name="Benoit I."/>
            <person name="Arfi Y."/>
            <person name="Chevret D."/>
            <person name="Drula E."/>
            <person name="Kwon M.J."/>
            <person name="Gouret P."/>
            <person name="Lesage-Meessen L."/>
            <person name="Lombard V."/>
            <person name="Mariette J."/>
            <person name="Noirot C."/>
            <person name="Park J."/>
            <person name="Patyshakuliyeva A."/>
            <person name="Wieneger R.A.B."/>
            <person name="Wosten H.A.B."/>
            <person name="Martin F."/>
            <person name="Coutinho P.M."/>
            <person name="de Vries R."/>
            <person name="Martinez A.T."/>
            <person name="Klopp C."/>
            <person name="Pontarotti P."/>
            <person name="Henrissat B."/>
            <person name="Record E."/>
        </authorList>
    </citation>
    <scope>NUCLEOTIDE SEQUENCE [LARGE SCALE GENOMIC DNA]</scope>
    <source>
        <strain evidence="3">BRFM137</strain>
    </source>
</reference>
<organism evidence="3 4">
    <name type="scientific">Pycnoporus cinnabarinus</name>
    <name type="common">Cinnabar-red polypore</name>
    <name type="synonym">Trametes cinnabarina</name>
    <dbReference type="NCBI Taxonomy" id="5643"/>
    <lineage>
        <taxon>Eukaryota</taxon>
        <taxon>Fungi</taxon>
        <taxon>Dikarya</taxon>
        <taxon>Basidiomycota</taxon>
        <taxon>Agaricomycotina</taxon>
        <taxon>Agaricomycetes</taxon>
        <taxon>Polyporales</taxon>
        <taxon>Polyporaceae</taxon>
        <taxon>Trametes</taxon>
    </lineage>
</organism>
<dbReference type="Gene3D" id="3.20.20.190">
    <property type="entry name" value="Phosphatidylinositol (PI) phosphodiesterase"/>
    <property type="match status" value="1"/>
</dbReference>
<dbReference type="SUPFAM" id="SSF51695">
    <property type="entry name" value="PLC-like phosphodiesterases"/>
    <property type="match status" value="1"/>
</dbReference>
<dbReference type="InterPro" id="IPR000909">
    <property type="entry name" value="PLipase_C_PInositol-sp_X_dom"/>
</dbReference>
<name>A0A060S406_PYCCI</name>
<dbReference type="HOGENOM" id="CLU_024117_6_0_1"/>
<dbReference type="STRING" id="5643.A0A060S406"/>
<accession>A0A060S406</accession>
<dbReference type="SMART" id="SM00148">
    <property type="entry name" value="PLCXc"/>
    <property type="match status" value="1"/>
</dbReference>
<evidence type="ECO:0000259" key="2">
    <source>
        <dbReference type="SMART" id="SM00148"/>
    </source>
</evidence>
<evidence type="ECO:0000256" key="1">
    <source>
        <dbReference type="SAM" id="MobiDB-lite"/>
    </source>
</evidence>
<dbReference type="InterPro" id="IPR051057">
    <property type="entry name" value="PI-PLC_domain"/>
</dbReference>
<protein>
    <recommendedName>
        <fullName evidence="2">Phosphatidylinositol-specific phospholipase C X domain-containing protein</fullName>
    </recommendedName>
</protein>
<dbReference type="GO" id="GO:0006629">
    <property type="term" value="P:lipid metabolic process"/>
    <property type="evidence" value="ECO:0007669"/>
    <property type="project" value="InterPro"/>
</dbReference>
<proteinExistence type="predicted"/>
<feature type="domain" description="Phosphatidylinositol-specific phospholipase C X" evidence="2">
    <location>
        <begin position="125"/>
        <end position="270"/>
    </location>
</feature>
<dbReference type="PANTHER" id="PTHR13593">
    <property type="match status" value="1"/>
</dbReference>
<dbReference type="Proteomes" id="UP000029665">
    <property type="component" value="Unassembled WGS sequence"/>
</dbReference>